<dbReference type="EMBL" id="KF483846">
    <property type="protein sequence ID" value="AHC54813.1"/>
    <property type="molecule type" value="Genomic_DNA"/>
</dbReference>
<evidence type="ECO:0000313" key="1">
    <source>
        <dbReference type="EMBL" id="AHC54813.1"/>
    </source>
</evidence>
<name>V9SD51_9VIRU</name>
<accession>V9SD51</accession>
<dbReference type="Proteomes" id="UP000232615">
    <property type="component" value="Segment"/>
</dbReference>
<evidence type="ECO:0000313" key="2">
    <source>
        <dbReference type="Proteomes" id="UP000232615"/>
    </source>
</evidence>
<keyword evidence="2" id="KW-1185">Reference proteome</keyword>
<gene>
    <name evidence="1" type="ORF">TNS_ORF95</name>
</gene>
<organism evidence="1 2">
    <name type="scientific">Tunisvirus fontaine2</name>
    <dbReference type="NCBI Taxonomy" id="1421067"/>
    <lineage>
        <taxon>Viruses</taxon>
        <taxon>Varidnaviria</taxon>
        <taxon>Bamfordvirae</taxon>
        <taxon>Nucleocytoviricota</taxon>
        <taxon>Megaviricetes</taxon>
        <taxon>Pimascovirales</taxon>
        <taxon>Pimascovirales incertae sedis</taxon>
        <taxon>Marseilleviridae</taxon>
        <taxon>Losannavirus</taxon>
        <taxon>Losannavirus tunisense</taxon>
    </lineage>
</organism>
<proteinExistence type="predicted"/>
<reference evidence="1 2" key="1">
    <citation type="journal article" date="2014" name="Arch. Virol.">
        <title>Complete genome sequence of Tunisvirus, a new member of the proposed family Marseilleviridae.</title>
        <authorList>
            <person name="Aherfi S."/>
            <person name="Boughalmi M."/>
            <person name="Pagnier I."/>
            <person name="Fournous G."/>
            <person name="La Scola B."/>
            <person name="Raoult D."/>
            <person name="Colson P."/>
        </authorList>
    </citation>
    <scope>NUCLEOTIDE SEQUENCE [LARGE SCALE GENOMIC DNA]</scope>
    <source>
        <strain evidence="1 2">U484</strain>
    </source>
</reference>
<protein>
    <recommendedName>
        <fullName evidence="3">MORN repeat-containing protein</fullName>
    </recommendedName>
</protein>
<sequence>MQKFLEHREVVSSSLVVGNGSIRPEDFVLSTVTLKEGVDRSRIEESILPDGTRHGPYSEDRSKYDWSRKRRLNYKMGKLHGSFYASSKKFSFFECEGHFEEGAAVGVFVFRGRNVLREIQEILVFEKGLPIFFDDGEIFFPIYWEEDTVSLGEKKYTNLFLSADEKDFWPVHPLGESCVMLLLKDFSQKIYGKNKDGNAVKILIPVF</sequence>
<evidence type="ECO:0008006" key="3">
    <source>
        <dbReference type="Google" id="ProtNLM"/>
    </source>
</evidence>